<evidence type="ECO:0008006" key="3">
    <source>
        <dbReference type="Google" id="ProtNLM"/>
    </source>
</evidence>
<dbReference type="AlphaFoldDB" id="A0A2S8G0H9"/>
<evidence type="ECO:0000313" key="2">
    <source>
        <dbReference type="Proteomes" id="UP000239388"/>
    </source>
</evidence>
<name>A0A2S8G0H9_9BACT</name>
<protein>
    <recommendedName>
        <fullName evidence="3">ParD-like antitoxin of type II toxin-antitoxin system</fullName>
    </recommendedName>
</protein>
<dbReference type="InterPro" id="IPR021831">
    <property type="entry name" value="ParD-like"/>
</dbReference>
<dbReference type="Proteomes" id="UP000239388">
    <property type="component" value="Unassembled WGS sequence"/>
</dbReference>
<evidence type="ECO:0000313" key="1">
    <source>
        <dbReference type="EMBL" id="PQO37936.1"/>
    </source>
</evidence>
<organism evidence="1 2">
    <name type="scientific">Blastopirellula marina</name>
    <dbReference type="NCBI Taxonomy" id="124"/>
    <lineage>
        <taxon>Bacteria</taxon>
        <taxon>Pseudomonadati</taxon>
        <taxon>Planctomycetota</taxon>
        <taxon>Planctomycetia</taxon>
        <taxon>Pirellulales</taxon>
        <taxon>Pirellulaceae</taxon>
        <taxon>Blastopirellula</taxon>
    </lineage>
</organism>
<accession>A0A2S8G0H9</accession>
<comment type="caution">
    <text evidence="1">The sequence shown here is derived from an EMBL/GenBank/DDBJ whole genome shotgun (WGS) entry which is preliminary data.</text>
</comment>
<dbReference type="Pfam" id="PF11903">
    <property type="entry name" value="ParD_like"/>
    <property type="match status" value="1"/>
</dbReference>
<gene>
    <name evidence="1" type="ORF">C5Y98_07525</name>
</gene>
<dbReference type="EMBL" id="PUIB01000011">
    <property type="protein sequence ID" value="PQO37936.1"/>
    <property type="molecule type" value="Genomic_DNA"/>
</dbReference>
<sequence>MVFARSFCAHPKAISKIASSISPCYDLGMSEPIQLSEALVNEARTSSELAQRSVASQIEFWAQLGQVIEPLLYGDPSLPRKNQEDARSLEEALSMVDSAEGRASLKAYLAELPFPHYEPTSDPSLLIRIEADGSRTTGKFVSGTFVAVERFDKELN</sequence>
<reference evidence="1 2" key="1">
    <citation type="submission" date="2018-02" db="EMBL/GenBank/DDBJ databases">
        <title>Comparative genomes isolates from brazilian mangrove.</title>
        <authorList>
            <person name="Araujo J.E."/>
            <person name="Taketani R.G."/>
            <person name="Silva M.C.P."/>
            <person name="Loureco M.V."/>
            <person name="Andreote F.D."/>
        </authorList>
    </citation>
    <scope>NUCLEOTIDE SEQUENCE [LARGE SCALE GENOMIC DNA]</scope>
    <source>
        <strain evidence="1 2">NAP PRIS-MGV</strain>
    </source>
</reference>
<proteinExistence type="predicted"/>